<accession>A0A0K1PWA1</accession>
<dbReference type="Proteomes" id="UP000064967">
    <property type="component" value="Chromosome"/>
</dbReference>
<dbReference type="EMBL" id="CP012333">
    <property type="protein sequence ID" value="AKU97419.1"/>
    <property type="molecule type" value="Genomic_DNA"/>
</dbReference>
<reference evidence="1 2" key="1">
    <citation type="submission" date="2015-08" db="EMBL/GenBank/DDBJ databases">
        <authorList>
            <person name="Babu N.S."/>
            <person name="Beckwith C.J."/>
            <person name="Beseler K.G."/>
            <person name="Brison A."/>
            <person name="Carone J.V."/>
            <person name="Caskin T.P."/>
            <person name="Diamond M."/>
            <person name="Durham M.E."/>
            <person name="Foxe J.M."/>
            <person name="Go M."/>
            <person name="Henderson B.A."/>
            <person name="Jones I.B."/>
            <person name="McGettigan J.A."/>
            <person name="Micheletti S.J."/>
            <person name="Nasrallah M.E."/>
            <person name="Ortiz D."/>
            <person name="Piller C.R."/>
            <person name="Privatt S.R."/>
            <person name="Schneider S.L."/>
            <person name="Sharp S."/>
            <person name="Smith T.C."/>
            <person name="Stanton J.D."/>
            <person name="Ullery H.E."/>
            <person name="Wilson R.J."/>
            <person name="Serrano M.G."/>
            <person name="Buck G."/>
            <person name="Lee V."/>
            <person name="Wang Y."/>
            <person name="Carvalho R."/>
            <person name="Voegtly L."/>
            <person name="Shi R."/>
            <person name="Duckworth R."/>
            <person name="Johnson A."/>
            <person name="Loviza R."/>
            <person name="Walstead R."/>
            <person name="Shah Z."/>
            <person name="Kiflezghi M."/>
            <person name="Wade K."/>
            <person name="Ball S.L."/>
            <person name="Bradley K.W."/>
            <person name="Asai D.J."/>
            <person name="Bowman C.A."/>
            <person name="Russell D.A."/>
            <person name="Pope W.H."/>
            <person name="Jacobs-Sera D."/>
            <person name="Hendrix R.W."/>
            <person name="Hatfull G.F."/>
        </authorList>
    </citation>
    <scope>NUCLEOTIDE SEQUENCE [LARGE SCALE GENOMIC DNA]</scope>
    <source>
        <strain evidence="1 2">DSM 27648</strain>
    </source>
</reference>
<dbReference type="AlphaFoldDB" id="A0A0K1PWA1"/>
<gene>
    <name evidence="1" type="ORF">AKJ09_04083</name>
</gene>
<organism evidence="1 2">
    <name type="scientific">Labilithrix luteola</name>
    <dbReference type="NCBI Taxonomy" id="1391654"/>
    <lineage>
        <taxon>Bacteria</taxon>
        <taxon>Pseudomonadati</taxon>
        <taxon>Myxococcota</taxon>
        <taxon>Polyangia</taxon>
        <taxon>Polyangiales</taxon>
        <taxon>Labilitrichaceae</taxon>
        <taxon>Labilithrix</taxon>
    </lineage>
</organism>
<dbReference type="STRING" id="1391654.AKJ09_04083"/>
<dbReference type="RefSeq" id="WP_146648557.1">
    <property type="nucleotide sequence ID" value="NZ_CP012333.1"/>
</dbReference>
<proteinExistence type="predicted"/>
<dbReference type="KEGG" id="llu:AKJ09_04083"/>
<name>A0A0K1PWA1_9BACT</name>
<keyword evidence="2" id="KW-1185">Reference proteome</keyword>
<protein>
    <submittedName>
        <fullName evidence="1">Uncharacterized protein</fullName>
    </submittedName>
</protein>
<sequence length="135" mass="15432">MSKSRREIEALIEALDDAPIDEEQARETVSQLGIDVSELAGRLRMQVAQADARERETRIHEARKAYAAEVEALERRRISATQSRDEQLTMFRALLSKVPPQQVAVHFHKYESATDEELAELIRALRHLLGEDEPE</sequence>
<evidence type="ECO:0000313" key="2">
    <source>
        <dbReference type="Proteomes" id="UP000064967"/>
    </source>
</evidence>
<evidence type="ECO:0000313" key="1">
    <source>
        <dbReference type="EMBL" id="AKU97419.1"/>
    </source>
</evidence>